<dbReference type="InterPro" id="IPR007235">
    <property type="entry name" value="Glyco_trans_28_C"/>
</dbReference>
<evidence type="ECO:0000313" key="3">
    <source>
        <dbReference type="Proteomes" id="UP001144341"/>
    </source>
</evidence>
<accession>A0ABT4KUF2</accession>
<evidence type="ECO:0000259" key="1">
    <source>
        <dbReference type="Pfam" id="PF04101"/>
    </source>
</evidence>
<name>A0ABT4KUF2_9SPHI</name>
<gene>
    <name evidence="2" type="ORF">O0931_04465</name>
</gene>
<reference evidence="2" key="1">
    <citation type="submission" date="2022-12" db="EMBL/GenBank/DDBJ databases">
        <title>Genome sequence of SJ11.</title>
        <authorList>
            <person name="Woo H."/>
        </authorList>
    </citation>
    <scope>NUCLEOTIDE SEQUENCE</scope>
    <source>
        <strain evidence="2">SJ11</strain>
    </source>
</reference>
<dbReference type="Proteomes" id="UP001144341">
    <property type="component" value="Unassembled WGS sequence"/>
</dbReference>
<proteinExistence type="predicted"/>
<dbReference type="Pfam" id="PF04101">
    <property type="entry name" value="Glyco_tran_28_C"/>
    <property type="match status" value="1"/>
</dbReference>
<keyword evidence="3" id="KW-1185">Reference proteome</keyword>
<feature type="domain" description="Glycosyl transferase family 28 C-terminal" evidence="1">
    <location>
        <begin position="240"/>
        <end position="307"/>
    </location>
</feature>
<dbReference type="PANTHER" id="PTHR21015:SF22">
    <property type="entry name" value="GLYCOSYLTRANSFERASE"/>
    <property type="match status" value="1"/>
</dbReference>
<sequence length="350" mass="39267">MSFTIAFYVHHHGSGHLMRTLQVARQLTAYKVILLGSQLQGLEEKNMENIQLIHLPADVPDTAMSDNTGTKAPDTFHYAPLNIEGIRDRMAIMAELFRKEYPLLLVVDVSVEVTLLARLCAVPTVVIRQHGLRDDLPHLMAYQSAEILLAPFSGDIYIGKKDWIYNKTVFTGGFSRFSRAAEKTPEIAKHVVILIGGGGTSINTSLIKNIAKACPEYIFHVVGVFKQDQSLPNLFWHGKVANPQSLLESCQFIIGNTGHNTVMEVATLNKRFIGIPEKRPFQEQKQKAESIQHRNGIKIIAVEDLTTQDWKAIFEQLSYQLPDWKGIIDNGALFRMAQAIIDTGNNFFKI</sequence>
<dbReference type="PANTHER" id="PTHR21015">
    <property type="entry name" value="UDP-N-ACETYLGLUCOSAMINE--N-ACETYLMURAMYL-(PENTAPEPTIDE) PYROPHOSPHORYL-UNDECAPRENOL N-ACETYLGLUCOSAMINE TRANSFERASE 1"/>
    <property type="match status" value="1"/>
</dbReference>
<dbReference type="RefSeq" id="WP_269414343.1">
    <property type="nucleotide sequence ID" value="NZ_JAPWGL010000001.1"/>
</dbReference>
<dbReference type="SUPFAM" id="SSF53756">
    <property type="entry name" value="UDP-Glycosyltransferase/glycogen phosphorylase"/>
    <property type="match status" value="1"/>
</dbReference>
<organism evidence="2 3">
    <name type="scientific">Pedobacter rhodius</name>
    <dbReference type="NCBI Taxonomy" id="3004098"/>
    <lineage>
        <taxon>Bacteria</taxon>
        <taxon>Pseudomonadati</taxon>
        <taxon>Bacteroidota</taxon>
        <taxon>Sphingobacteriia</taxon>
        <taxon>Sphingobacteriales</taxon>
        <taxon>Sphingobacteriaceae</taxon>
        <taxon>Pedobacter</taxon>
    </lineage>
</organism>
<dbReference type="EMBL" id="JAPWGL010000001">
    <property type="protein sequence ID" value="MCZ4222543.1"/>
    <property type="molecule type" value="Genomic_DNA"/>
</dbReference>
<evidence type="ECO:0000313" key="2">
    <source>
        <dbReference type="EMBL" id="MCZ4222543.1"/>
    </source>
</evidence>
<comment type="caution">
    <text evidence="2">The sequence shown here is derived from an EMBL/GenBank/DDBJ whole genome shotgun (WGS) entry which is preliminary data.</text>
</comment>
<dbReference type="Gene3D" id="3.40.50.2000">
    <property type="entry name" value="Glycogen Phosphorylase B"/>
    <property type="match status" value="1"/>
</dbReference>
<protein>
    <submittedName>
        <fullName evidence="2">Glycosyltransferase</fullName>
    </submittedName>
</protein>